<dbReference type="RefSeq" id="WP_149074233.1">
    <property type="nucleotide sequence ID" value="NZ_CP043329.1"/>
</dbReference>
<evidence type="ECO:0000313" key="2">
    <source>
        <dbReference type="Proteomes" id="UP000323653"/>
    </source>
</evidence>
<keyword evidence="2" id="KW-1185">Reference proteome</keyword>
<proteinExistence type="predicted"/>
<gene>
    <name evidence="1" type="ORF">FYC62_05540</name>
</gene>
<accession>A0A5C0VFB3</accession>
<dbReference type="Proteomes" id="UP000323653">
    <property type="component" value="Chromosome"/>
</dbReference>
<dbReference type="KEGG" id="pej:FYC62_05540"/>
<organism evidence="1 2">
    <name type="scientific">Pedobacter aquae</name>
    <dbReference type="NCBI Taxonomy" id="2605747"/>
    <lineage>
        <taxon>Bacteria</taxon>
        <taxon>Pseudomonadati</taxon>
        <taxon>Bacteroidota</taxon>
        <taxon>Sphingobacteriia</taxon>
        <taxon>Sphingobacteriales</taxon>
        <taxon>Sphingobacteriaceae</taxon>
        <taxon>Pedobacter</taxon>
    </lineage>
</organism>
<reference evidence="1 2" key="1">
    <citation type="submission" date="2019-08" db="EMBL/GenBank/DDBJ databases">
        <title>Pedobacter sp. nov., isolated from Han river, South Korea.</title>
        <authorList>
            <person name="Lee D.-H."/>
            <person name="Kim Y.-S."/>
            <person name="Hwang E.-M."/>
            <person name="Le Tran T.C."/>
            <person name="Cha C.-J."/>
        </authorList>
    </citation>
    <scope>NUCLEOTIDE SEQUENCE [LARGE SCALE GENOMIC DNA]</scope>
    <source>
        <strain evidence="1 2">CJ43</strain>
    </source>
</reference>
<protein>
    <submittedName>
        <fullName evidence="1">Transcriptional regulator</fullName>
    </submittedName>
</protein>
<evidence type="ECO:0000313" key="1">
    <source>
        <dbReference type="EMBL" id="QEK51196.1"/>
    </source>
</evidence>
<dbReference type="AlphaFoldDB" id="A0A5C0VFB3"/>
<name>A0A5C0VFB3_9SPHI</name>
<dbReference type="EMBL" id="CP043329">
    <property type="protein sequence ID" value="QEK51196.1"/>
    <property type="molecule type" value="Genomic_DNA"/>
</dbReference>
<sequence>MMQAILTGDIISSRKVDSEIWLNSLKTLFGQYGVQPKDWEIYRGDSFQIKTEPAFALKLAYIIKANVKKLSKLDARIGIGIGDINYQSDKLSESNGNAFIFAGESFDNLKTNNLAIKTTWPQFDLTINTMLEIFALTADGWTSTSAGMILKALQHPGLNQQQLAAALNKKSQSAISAGLKRGGYDGLLKLLNYYQQQLQNLC</sequence>